<evidence type="ECO:0000313" key="1">
    <source>
        <dbReference type="EMBL" id="SIS59527.1"/>
    </source>
</evidence>
<gene>
    <name evidence="1" type="ORF">SAMN05421759_101648</name>
</gene>
<dbReference type="InterPro" id="IPR026286">
    <property type="entry name" value="MaiA/AMDase"/>
</dbReference>
<organism evidence="1 2">
    <name type="scientific">Roseivivax lentus</name>
    <dbReference type="NCBI Taxonomy" id="633194"/>
    <lineage>
        <taxon>Bacteria</taxon>
        <taxon>Pseudomonadati</taxon>
        <taxon>Pseudomonadota</taxon>
        <taxon>Alphaproteobacteria</taxon>
        <taxon>Rhodobacterales</taxon>
        <taxon>Roseobacteraceae</taxon>
        <taxon>Roseivivax</taxon>
    </lineage>
</organism>
<reference evidence="2" key="1">
    <citation type="submission" date="2017-01" db="EMBL/GenBank/DDBJ databases">
        <authorList>
            <person name="Varghese N."/>
            <person name="Submissions S."/>
        </authorList>
    </citation>
    <scope>NUCLEOTIDE SEQUENCE [LARGE SCALE GENOMIC DNA]</scope>
    <source>
        <strain evidence="2">DSM 29430</strain>
    </source>
</reference>
<dbReference type="RefSeq" id="WP_076444906.1">
    <property type="nucleotide sequence ID" value="NZ_FTOQ01000001.1"/>
</dbReference>
<sequence>MTHFPYDSLDADEARIGLIVLSADESLERDLRDLMPLRVNLLTSRVPSGDEVTEETLGAMAEALPAAARLLPQARRFDAVGYGCTSGAAVIGRARVAALVGGAVPARAVTDPVTALTAACAALGLRRIAILSPYVAAVSDRLRAALLSEGIETPLFGTFDEAAEEKVVRIAPHSIIAAGRALMAEGGAEALFLSCTNLRTLGVIAPLEQALGLPVLSSNTVLAWHMLRLAGIADRRPDLGTLFAAH</sequence>
<dbReference type="PANTHER" id="PTHR40267">
    <property type="entry name" value="BLR3294 PROTEIN"/>
    <property type="match status" value="1"/>
</dbReference>
<accession>A0A1N7KD43</accession>
<dbReference type="STRING" id="633194.SAMN05421759_101648"/>
<dbReference type="Pfam" id="PF17645">
    <property type="entry name" value="Amdase"/>
    <property type="match status" value="1"/>
</dbReference>
<dbReference type="Gene3D" id="3.40.50.12500">
    <property type="match status" value="1"/>
</dbReference>
<dbReference type="PIRSF" id="PIRSF015736">
    <property type="entry name" value="MI"/>
    <property type="match status" value="1"/>
</dbReference>
<proteinExistence type="predicted"/>
<keyword evidence="2" id="KW-1185">Reference proteome</keyword>
<dbReference type="AlphaFoldDB" id="A0A1N7KD43"/>
<evidence type="ECO:0000313" key="2">
    <source>
        <dbReference type="Proteomes" id="UP000186684"/>
    </source>
</evidence>
<dbReference type="PANTHER" id="PTHR40267:SF1">
    <property type="entry name" value="BLR3294 PROTEIN"/>
    <property type="match status" value="1"/>
</dbReference>
<dbReference type="Proteomes" id="UP000186684">
    <property type="component" value="Unassembled WGS sequence"/>
</dbReference>
<dbReference type="GO" id="GO:0016853">
    <property type="term" value="F:isomerase activity"/>
    <property type="evidence" value="ECO:0007669"/>
    <property type="project" value="UniProtKB-KW"/>
</dbReference>
<dbReference type="InterPro" id="IPR053714">
    <property type="entry name" value="Iso_Racemase_Enz_sf"/>
</dbReference>
<protein>
    <submittedName>
        <fullName evidence="1">Maleate isomerase</fullName>
    </submittedName>
</protein>
<keyword evidence="1" id="KW-0413">Isomerase</keyword>
<dbReference type="EMBL" id="FTOQ01000001">
    <property type="protein sequence ID" value="SIS59527.1"/>
    <property type="molecule type" value="Genomic_DNA"/>
</dbReference>
<name>A0A1N7KD43_9RHOB</name>
<dbReference type="OrthoDB" id="9816064at2"/>